<reference evidence="2" key="1">
    <citation type="submission" date="2023-03" db="EMBL/GenBank/DDBJ databases">
        <title>Massive genome expansion in bonnet fungi (Mycena s.s.) driven by repeated elements and novel gene families across ecological guilds.</title>
        <authorList>
            <consortium name="Lawrence Berkeley National Laboratory"/>
            <person name="Harder C.B."/>
            <person name="Miyauchi S."/>
            <person name="Viragh M."/>
            <person name="Kuo A."/>
            <person name="Thoen E."/>
            <person name="Andreopoulos B."/>
            <person name="Lu D."/>
            <person name="Skrede I."/>
            <person name="Drula E."/>
            <person name="Henrissat B."/>
            <person name="Morin E."/>
            <person name="Kohler A."/>
            <person name="Barry K."/>
            <person name="LaButti K."/>
            <person name="Morin E."/>
            <person name="Salamov A."/>
            <person name="Lipzen A."/>
            <person name="Mereny Z."/>
            <person name="Hegedus B."/>
            <person name="Baldrian P."/>
            <person name="Stursova M."/>
            <person name="Weitz H."/>
            <person name="Taylor A."/>
            <person name="Grigoriev I.V."/>
            <person name="Nagy L.G."/>
            <person name="Martin F."/>
            <person name="Kauserud H."/>
        </authorList>
    </citation>
    <scope>NUCLEOTIDE SEQUENCE</scope>
    <source>
        <strain evidence="2">CBHHK002</strain>
    </source>
</reference>
<keyword evidence="3" id="KW-1185">Reference proteome</keyword>
<dbReference type="EMBL" id="JARIHO010000056">
    <property type="protein sequence ID" value="KAJ7318696.1"/>
    <property type="molecule type" value="Genomic_DNA"/>
</dbReference>
<accession>A0AAD6ZE10</accession>
<comment type="caution">
    <text evidence="2">The sequence shown here is derived from an EMBL/GenBank/DDBJ whole genome shotgun (WGS) entry which is preliminary data.</text>
</comment>
<feature type="region of interest" description="Disordered" evidence="1">
    <location>
        <begin position="299"/>
        <end position="323"/>
    </location>
</feature>
<protein>
    <submittedName>
        <fullName evidence="2">Uncharacterized protein</fullName>
    </submittedName>
</protein>
<feature type="compositionally biased region" description="Low complexity" evidence="1">
    <location>
        <begin position="101"/>
        <end position="115"/>
    </location>
</feature>
<feature type="compositionally biased region" description="Basic and acidic residues" evidence="1">
    <location>
        <begin position="251"/>
        <end position="265"/>
    </location>
</feature>
<feature type="region of interest" description="Disordered" evidence="1">
    <location>
        <begin position="236"/>
        <end position="265"/>
    </location>
</feature>
<evidence type="ECO:0000313" key="2">
    <source>
        <dbReference type="EMBL" id="KAJ7318696.1"/>
    </source>
</evidence>
<dbReference type="AlphaFoldDB" id="A0AAD6ZE10"/>
<feature type="compositionally biased region" description="Basic and acidic residues" evidence="1">
    <location>
        <begin position="308"/>
        <end position="323"/>
    </location>
</feature>
<evidence type="ECO:0000256" key="1">
    <source>
        <dbReference type="SAM" id="MobiDB-lite"/>
    </source>
</evidence>
<dbReference type="Proteomes" id="UP001218218">
    <property type="component" value="Unassembled WGS sequence"/>
</dbReference>
<organism evidence="2 3">
    <name type="scientific">Mycena albidolilacea</name>
    <dbReference type="NCBI Taxonomy" id="1033008"/>
    <lineage>
        <taxon>Eukaryota</taxon>
        <taxon>Fungi</taxon>
        <taxon>Dikarya</taxon>
        <taxon>Basidiomycota</taxon>
        <taxon>Agaricomycotina</taxon>
        <taxon>Agaricomycetes</taxon>
        <taxon>Agaricomycetidae</taxon>
        <taxon>Agaricales</taxon>
        <taxon>Marasmiineae</taxon>
        <taxon>Mycenaceae</taxon>
        <taxon>Mycena</taxon>
    </lineage>
</organism>
<sequence>MRAQIRRGAGPSPARHRAARVHHARPAAPHTVFLLFTLPSPLARASTFISSRIESASLTASSAPRTYSDSRQARQFKAADPARTTPRTCASPVHTRAPLLRPSGSALAPGPGPAARSREREGAAGPAHSTPHLPSAHAPFFASPSLARAPAPVSWSAHPRRTSSLLQLARHPEARHATLSLRLAHPRLVCRLRIGPDISLVHRCSPYRTCRSPASDAPLLLFPPLHILPCAEQAKSGKRIPHASPSSPFADAERGQRRVPRGDAHVRMHGRLVRVILAAPVSDIASSLSRGSCHASGQDSLQAALQDQGKDASARRTDEIGKA</sequence>
<gene>
    <name evidence="2" type="ORF">DFH08DRAFT_396013</name>
</gene>
<evidence type="ECO:0000313" key="3">
    <source>
        <dbReference type="Proteomes" id="UP001218218"/>
    </source>
</evidence>
<name>A0AAD6ZE10_9AGAR</name>
<feature type="region of interest" description="Disordered" evidence="1">
    <location>
        <begin position="59"/>
        <end position="140"/>
    </location>
</feature>
<feature type="compositionally biased region" description="Polar residues" evidence="1">
    <location>
        <begin position="59"/>
        <end position="70"/>
    </location>
</feature>
<proteinExistence type="predicted"/>